<proteinExistence type="predicted"/>
<dbReference type="AlphaFoldDB" id="X1HB47"/>
<accession>X1HB47</accession>
<comment type="caution">
    <text evidence="1">The sequence shown here is derived from an EMBL/GenBank/DDBJ whole genome shotgun (WGS) entry which is preliminary data.</text>
</comment>
<sequence length="73" mass="8474">EEVEEAFDRLIGLLAPLVIDWNWTNHKEEEDEDGKLPILAIPRHDPDVLWDLDEDELMWILDKISTEVAAPNP</sequence>
<dbReference type="EMBL" id="BARU01007193">
    <property type="protein sequence ID" value="GAH42523.1"/>
    <property type="molecule type" value="Genomic_DNA"/>
</dbReference>
<reference evidence="1" key="1">
    <citation type="journal article" date="2014" name="Front. Microbiol.">
        <title>High frequency of phylogenetically diverse reductive dehalogenase-homologous genes in deep subseafloor sedimentary metagenomes.</title>
        <authorList>
            <person name="Kawai M."/>
            <person name="Futagami T."/>
            <person name="Toyoda A."/>
            <person name="Takaki Y."/>
            <person name="Nishi S."/>
            <person name="Hori S."/>
            <person name="Arai W."/>
            <person name="Tsubouchi T."/>
            <person name="Morono Y."/>
            <person name="Uchiyama I."/>
            <person name="Ito T."/>
            <person name="Fujiyama A."/>
            <person name="Inagaki F."/>
            <person name="Takami H."/>
        </authorList>
    </citation>
    <scope>NUCLEOTIDE SEQUENCE</scope>
    <source>
        <strain evidence="1">Expedition CK06-06</strain>
    </source>
</reference>
<feature type="non-terminal residue" evidence="1">
    <location>
        <position position="1"/>
    </location>
</feature>
<evidence type="ECO:0000313" key="1">
    <source>
        <dbReference type="EMBL" id="GAH42523.1"/>
    </source>
</evidence>
<gene>
    <name evidence="1" type="ORF">S03H2_14183</name>
</gene>
<name>X1HB47_9ZZZZ</name>
<organism evidence="1">
    <name type="scientific">marine sediment metagenome</name>
    <dbReference type="NCBI Taxonomy" id="412755"/>
    <lineage>
        <taxon>unclassified sequences</taxon>
        <taxon>metagenomes</taxon>
        <taxon>ecological metagenomes</taxon>
    </lineage>
</organism>
<protein>
    <submittedName>
        <fullName evidence="1">Uncharacterized protein</fullName>
    </submittedName>
</protein>